<dbReference type="InterPro" id="IPR048333">
    <property type="entry name" value="HA2_WH"/>
</dbReference>
<dbReference type="Pfam" id="PF21010">
    <property type="entry name" value="HA2_C"/>
    <property type="match status" value="1"/>
</dbReference>
<dbReference type="GO" id="GO:0003676">
    <property type="term" value="F:nucleic acid binding"/>
    <property type="evidence" value="ECO:0007669"/>
    <property type="project" value="InterPro"/>
</dbReference>
<dbReference type="PROSITE" id="PS51192">
    <property type="entry name" value="HELICASE_ATP_BIND_1"/>
    <property type="match status" value="1"/>
</dbReference>
<evidence type="ECO:0000256" key="2">
    <source>
        <dbReference type="ARBA" id="ARBA00022801"/>
    </source>
</evidence>
<keyword evidence="8" id="KW-1185">Reference proteome</keyword>
<dbReference type="Gene3D" id="1.20.120.1080">
    <property type="match status" value="1"/>
</dbReference>
<evidence type="ECO:0000313" key="7">
    <source>
        <dbReference type="EMBL" id="QDG53353.1"/>
    </source>
</evidence>
<dbReference type="InterPro" id="IPR014001">
    <property type="entry name" value="Helicase_ATP-bd"/>
</dbReference>
<organism evidence="7 8">
    <name type="scientific">Persicimonas caeni</name>
    <dbReference type="NCBI Taxonomy" id="2292766"/>
    <lineage>
        <taxon>Bacteria</taxon>
        <taxon>Deltaproteobacteria</taxon>
        <taxon>Bradymonadales</taxon>
        <taxon>Bradymonadaceae</taxon>
        <taxon>Persicimonas</taxon>
    </lineage>
</organism>
<dbReference type="InterPro" id="IPR049614">
    <property type="entry name" value="HrpB_DEXH"/>
</dbReference>
<dbReference type="SMART" id="SM00487">
    <property type="entry name" value="DEXDc"/>
    <property type="match status" value="1"/>
</dbReference>
<dbReference type="SMART" id="SM00847">
    <property type="entry name" value="HA2"/>
    <property type="match status" value="1"/>
</dbReference>
<dbReference type="CDD" id="cd17990">
    <property type="entry name" value="DEXHc_HrpB"/>
    <property type="match status" value="1"/>
</dbReference>
<dbReference type="Pfam" id="PF00270">
    <property type="entry name" value="DEAD"/>
    <property type="match status" value="1"/>
</dbReference>
<evidence type="ECO:0000256" key="3">
    <source>
        <dbReference type="ARBA" id="ARBA00022806"/>
    </source>
</evidence>
<dbReference type="OrthoDB" id="9805617at2"/>
<accession>A0A4Y6PYM5</accession>
<dbReference type="InterPro" id="IPR013689">
    <property type="entry name" value="RNA_helicase_ATP-dep_HrpB_C"/>
</dbReference>
<keyword evidence="1" id="KW-0547">Nucleotide-binding</keyword>
<dbReference type="PROSITE" id="PS51194">
    <property type="entry name" value="HELICASE_CTER"/>
    <property type="match status" value="1"/>
</dbReference>
<evidence type="ECO:0000259" key="5">
    <source>
        <dbReference type="PROSITE" id="PS51192"/>
    </source>
</evidence>
<protein>
    <submittedName>
        <fullName evidence="7">ATP-dependent helicase HrpB</fullName>
    </submittedName>
</protein>
<dbReference type="GO" id="GO:0016787">
    <property type="term" value="F:hydrolase activity"/>
    <property type="evidence" value="ECO:0007669"/>
    <property type="project" value="UniProtKB-KW"/>
</dbReference>
<proteinExistence type="predicted"/>
<dbReference type="Pfam" id="PF04408">
    <property type="entry name" value="WHD_HA2"/>
    <property type="match status" value="1"/>
</dbReference>
<keyword evidence="3 7" id="KW-0347">Helicase</keyword>
<dbReference type="PANTHER" id="PTHR43519">
    <property type="entry name" value="ATP-DEPENDENT RNA HELICASE HRPB"/>
    <property type="match status" value="1"/>
</dbReference>
<evidence type="ECO:0000256" key="1">
    <source>
        <dbReference type="ARBA" id="ARBA00022741"/>
    </source>
</evidence>
<dbReference type="SMART" id="SM00490">
    <property type="entry name" value="HELICc"/>
    <property type="match status" value="1"/>
</dbReference>
<dbReference type="GO" id="GO:0004386">
    <property type="term" value="F:helicase activity"/>
    <property type="evidence" value="ECO:0007669"/>
    <property type="project" value="UniProtKB-KW"/>
</dbReference>
<dbReference type="Pfam" id="PF00271">
    <property type="entry name" value="Helicase_C"/>
    <property type="match status" value="1"/>
</dbReference>
<feature type="domain" description="Helicase ATP-binding" evidence="5">
    <location>
        <begin position="34"/>
        <end position="197"/>
    </location>
</feature>
<dbReference type="InterPro" id="IPR011545">
    <property type="entry name" value="DEAD/DEAH_box_helicase_dom"/>
</dbReference>
<dbReference type="AlphaFoldDB" id="A0A4Y6PYM5"/>
<dbReference type="PIRSF" id="PIRSF005496">
    <property type="entry name" value="ATP_hel_hrpB"/>
    <property type="match status" value="1"/>
</dbReference>
<evidence type="ECO:0000313" key="8">
    <source>
        <dbReference type="Proteomes" id="UP000315995"/>
    </source>
</evidence>
<dbReference type="Proteomes" id="UP000315995">
    <property type="component" value="Chromosome"/>
</dbReference>
<dbReference type="PANTHER" id="PTHR43519:SF1">
    <property type="entry name" value="ATP-DEPENDENT RNA HELICASE HRPB"/>
    <property type="match status" value="1"/>
</dbReference>
<dbReference type="Gene3D" id="3.40.50.300">
    <property type="entry name" value="P-loop containing nucleotide triphosphate hydrolases"/>
    <property type="match status" value="2"/>
</dbReference>
<dbReference type="InterPro" id="IPR010225">
    <property type="entry name" value="HrpB"/>
</dbReference>
<dbReference type="RefSeq" id="WP_141199814.1">
    <property type="nucleotide sequence ID" value="NZ_CP041186.1"/>
</dbReference>
<dbReference type="CDD" id="cd18791">
    <property type="entry name" value="SF2_C_RHA"/>
    <property type="match status" value="1"/>
</dbReference>
<dbReference type="Pfam" id="PF08482">
    <property type="entry name" value="HrpB_C"/>
    <property type="match status" value="1"/>
</dbReference>
<sequence length="867" mass="95567">MQAPRPCMATAPEQPPKMPNLTHLPIDDVIPDIVDSLNTNNSLVLQAPAGAGKTTRVPPAVLDAGLAGDGRILVLEPRRVAARATAKRIAYERGVSLGGEVGYQVRFDRRMTDETKLAIITEGILTRRLQSDPFLEGVGAVILDEFHERSIHTDLAVAFLRELQQVRDDLKVIVMSATITTGPIADYLDCPIIESEGRTYPVDIEYLDKPSDDPIETQAARAVSQILGDEDDGDILVFMPGAGSIHRTIDAVEPSAKSHGVEVLPLYGALPPQKQDRAIESSGGRKVIVSTNIAETSLTIEGVTAVVDSGLVKQLRMAPQSGLDKLEKTHVSLASADQRAGRAGRVRPGRALRLWTHAFEFRMPEEDTPEIQRVDITAPILEVIAWSSADPKEFGWFEAPPDHAIDRAVDLLRDLGAVERDGFRLTDMGQKMLDLPAHPRLGRMLIEGARRGCLRTVAGMAAVLSERDFVNHVDDGAPTGESDLLRRVEVLDEAAHGRTHSARSLGMSVHTGGARRVKQVRDQLHRLLVDEETGRGGGVDAQKALAVGYPDRVCISRGGERKYVMVGGEPLALAWESVVRDAEFLVAASIGGQIRGRGTGAVSSRGLIRLANAMKREWLEELFPEHFTTRVEVDFDDERKRVMAVERELFHGLRLSEAVVSVDEHADPADVADMLAEAASKNLSEAFSLSKESEQFLDRLRCLREWMPELEFPDLDADGEEGRFREILRQICWGKRSFDDLKRVGLEGALKGYLNHEQISALDEYAPASLTVPSGKTRHLKYEPGKPPVLEVRIQEMFGTARTPTVARGKIPVLLHLLAPNFRPQQVTDDLAGFWENTYPEVRKELRARYSKHPWPEDPLSAKPIAK</sequence>
<dbReference type="FunFam" id="3.40.50.300:FF:002125">
    <property type="entry name" value="ATP-dependent helicase HrpB"/>
    <property type="match status" value="1"/>
</dbReference>
<evidence type="ECO:0000256" key="4">
    <source>
        <dbReference type="ARBA" id="ARBA00022840"/>
    </source>
</evidence>
<accession>A0A5B8YA43</accession>
<keyword evidence="4" id="KW-0067">ATP-binding</keyword>
<dbReference type="NCBIfam" id="TIGR01970">
    <property type="entry name" value="DEAH_box_HrpB"/>
    <property type="match status" value="1"/>
</dbReference>
<dbReference type="SUPFAM" id="SSF52540">
    <property type="entry name" value="P-loop containing nucleoside triphosphate hydrolases"/>
    <property type="match status" value="1"/>
</dbReference>
<dbReference type="EMBL" id="CP041186">
    <property type="protein sequence ID" value="QDG53353.1"/>
    <property type="molecule type" value="Genomic_DNA"/>
</dbReference>
<dbReference type="InterPro" id="IPR027417">
    <property type="entry name" value="P-loop_NTPase"/>
</dbReference>
<feature type="domain" description="Helicase C-terminal" evidence="6">
    <location>
        <begin position="222"/>
        <end position="388"/>
    </location>
</feature>
<dbReference type="GO" id="GO:0005524">
    <property type="term" value="F:ATP binding"/>
    <property type="evidence" value="ECO:0007669"/>
    <property type="project" value="UniProtKB-KW"/>
</dbReference>
<reference evidence="7 8" key="1">
    <citation type="submission" date="2019-06" db="EMBL/GenBank/DDBJ databases">
        <title>Persicimonas caeni gen. nov., sp. nov., a predatory bacterium isolated from solar saltern.</title>
        <authorList>
            <person name="Wang S."/>
        </authorList>
    </citation>
    <scope>NUCLEOTIDE SEQUENCE [LARGE SCALE GENOMIC DNA]</scope>
    <source>
        <strain evidence="7 8">YN101</strain>
    </source>
</reference>
<dbReference type="InterPro" id="IPR007502">
    <property type="entry name" value="Helicase-assoc_dom"/>
</dbReference>
<dbReference type="InterPro" id="IPR001650">
    <property type="entry name" value="Helicase_C-like"/>
</dbReference>
<name>A0A4Y6PYM5_PERCE</name>
<keyword evidence="2" id="KW-0378">Hydrolase</keyword>
<evidence type="ECO:0000259" key="6">
    <source>
        <dbReference type="PROSITE" id="PS51194"/>
    </source>
</evidence>
<gene>
    <name evidence="7" type="primary">hrpB</name>
    <name evidence="7" type="ORF">FIV42_22170</name>
</gene>